<evidence type="ECO:0000313" key="2">
    <source>
        <dbReference type="Proteomes" id="UP000034603"/>
    </source>
</evidence>
<organism evidence="1 2">
    <name type="scientific">Candidatus Woesebacteria bacterium GW2011_GWA1_37_8</name>
    <dbReference type="NCBI Taxonomy" id="1618546"/>
    <lineage>
        <taxon>Bacteria</taxon>
        <taxon>Candidatus Woeseibacteriota</taxon>
    </lineage>
</organism>
<proteinExistence type="predicted"/>
<protein>
    <submittedName>
        <fullName evidence="1">Uncharacterized protein</fullName>
    </submittedName>
</protein>
<reference evidence="1 2" key="1">
    <citation type="journal article" date="2015" name="Nature">
        <title>rRNA introns, odd ribosomes, and small enigmatic genomes across a large radiation of phyla.</title>
        <authorList>
            <person name="Brown C.T."/>
            <person name="Hug L.A."/>
            <person name="Thomas B.C."/>
            <person name="Sharon I."/>
            <person name="Castelle C.J."/>
            <person name="Singh A."/>
            <person name="Wilkins M.J."/>
            <person name="Williams K.H."/>
            <person name="Banfield J.F."/>
        </authorList>
    </citation>
    <scope>NUCLEOTIDE SEQUENCE [LARGE SCALE GENOMIC DNA]</scope>
</reference>
<accession>A0A0G0K405</accession>
<dbReference type="EMBL" id="LBTR01000041">
    <property type="protein sequence ID" value="KKQ43819.1"/>
    <property type="molecule type" value="Genomic_DNA"/>
</dbReference>
<comment type="caution">
    <text evidence="1">The sequence shown here is derived from an EMBL/GenBank/DDBJ whole genome shotgun (WGS) entry which is preliminary data.</text>
</comment>
<dbReference type="Proteomes" id="UP000034603">
    <property type="component" value="Unassembled WGS sequence"/>
</dbReference>
<name>A0A0G0K405_9BACT</name>
<dbReference type="AlphaFoldDB" id="A0A0G0K405"/>
<gene>
    <name evidence="1" type="ORF">US62_C0041G0008</name>
</gene>
<evidence type="ECO:0000313" key="1">
    <source>
        <dbReference type="EMBL" id="KKQ43819.1"/>
    </source>
</evidence>
<sequence>MAYSIRLIKVIKPIAGEWSYAHDLTSDNSAERPLYLLVNIKNKILLEENSVLDLNELGIKIITEIKNLFFESTQRDLNALKSSVGSAYDNNIRTPL</sequence>